<gene>
    <name evidence="7" type="ORF">KHM83_04050</name>
</gene>
<dbReference type="InterPro" id="IPR006685">
    <property type="entry name" value="MscS_channel_2nd"/>
</dbReference>
<keyword evidence="2 5" id="KW-0812">Transmembrane</keyword>
<feature type="domain" description="Mechanosensitive ion channel MscS" evidence="6">
    <location>
        <begin position="92"/>
        <end position="165"/>
    </location>
</feature>
<dbReference type="InterPro" id="IPR045275">
    <property type="entry name" value="MscS_archaea/bacteria_type"/>
</dbReference>
<dbReference type="Gene3D" id="1.10.287.1260">
    <property type="match status" value="1"/>
</dbReference>
<feature type="transmembrane region" description="Helical" evidence="5">
    <location>
        <begin position="52"/>
        <end position="69"/>
    </location>
</feature>
<evidence type="ECO:0000256" key="3">
    <source>
        <dbReference type="ARBA" id="ARBA00022989"/>
    </source>
</evidence>
<keyword evidence="3 5" id="KW-1133">Transmembrane helix</keyword>
<dbReference type="Proteomes" id="UP000746471">
    <property type="component" value="Unassembled WGS sequence"/>
</dbReference>
<evidence type="ECO:0000256" key="2">
    <source>
        <dbReference type="ARBA" id="ARBA00022692"/>
    </source>
</evidence>
<dbReference type="Gene3D" id="3.30.70.100">
    <property type="match status" value="1"/>
</dbReference>
<reference evidence="7 8" key="1">
    <citation type="submission" date="2021-05" db="EMBL/GenBank/DDBJ databases">
        <title>Fusibacter ferrireducens sp. nov., an anaerobic, sulfur- and Fe-reducing bacterium isolated from the mangrove sediment.</title>
        <authorList>
            <person name="Qiu D."/>
        </authorList>
    </citation>
    <scope>NUCLEOTIDE SEQUENCE [LARGE SCALE GENOMIC DNA]</scope>
    <source>
        <strain evidence="7 8">DSM 12116</strain>
    </source>
</reference>
<dbReference type="Pfam" id="PF00924">
    <property type="entry name" value="MS_channel_2nd"/>
    <property type="match status" value="1"/>
</dbReference>
<dbReference type="Gene3D" id="2.30.30.60">
    <property type="match status" value="1"/>
</dbReference>
<protein>
    <submittedName>
        <fullName evidence="7">Mechanosensitive ion channel family protein</fullName>
    </submittedName>
</protein>
<dbReference type="RefSeq" id="WP_213235631.1">
    <property type="nucleotide sequence ID" value="NZ_JAHBCL010000005.1"/>
</dbReference>
<evidence type="ECO:0000256" key="1">
    <source>
        <dbReference type="ARBA" id="ARBA00004370"/>
    </source>
</evidence>
<dbReference type="PANTHER" id="PTHR30221">
    <property type="entry name" value="SMALL-CONDUCTANCE MECHANOSENSITIVE CHANNEL"/>
    <property type="match status" value="1"/>
</dbReference>
<proteinExistence type="predicted"/>
<evidence type="ECO:0000259" key="6">
    <source>
        <dbReference type="Pfam" id="PF00924"/>
    </source>
</evidence>
<comment type="subcellular location">
    <subcellularLocation>
        <location evidence="1">Membrane</location>
    </subcellularLocation>
</comment>
<keyword evidence="8" id="KW-1185">Reference proteome</keyword>
<sequence>MLNFIKDLTNSEKALFSLIIVLITWIINRIMLSKIHQRMTDVKRFYHVKKTLNYIAVILDIILILMIWVSQLSAIPTILGLFSAGIAIALRDLFSNIAAWLFILWRKPFEVGDRIAVNGVAGDVIDHRLFQFTINEINQNSGDQSTGRIVHIPNAMVFTSALTNYGQGFQYMWSELDITLTFESNWQRAKDAFLDIAEQNAEKLTEEAETRLRESAKKFMIYYSKLTPIVYTSMAPNGVVLTIRFLCDPQQKRIINERITEAILTFVEASKDIDFAYATQRLLVDSKNMPEQR</sequence>
<keyword evidence="4 5" id="KW-0472">Membrane</keyword>
<evidence type="ECO:0000313" key="7">
    <source>
        <dbReference type="EMBL" id="MBS7525847.1"/>
    </source>
</evidence>
<comment type="caution">
    <text evidence="7">The sequence shown here is derived from an EMBL/GenBank/DDBJ whole genome shotgun (WGS) entry which is preliminary data.</text>
</comment>
<organism evidence="7 8">
    <name type="scientific">Fusibacter paucivorans</name>
    <dbReference type="NCBI Taxonomy" id="76009"/>
    <lineage>
        <taxon>Bacteria</taxon>
        <taxon>Bacillati</taxon>
        <taxon>Bacillota</taxon>
        <taxon>Clostridia</taxon>
        <taxon>Eubacteriales</taxon>
        <taxon>Eubacteriales Family XII. Incertae Sedis</taxon>
        <taxon>Fusibacter</taxon>
    </lineage>
</organism>
<dbReference type="EMBL" id="JAHBCL010000005">
    <property type="protein sequence ID" value="MBS7525847.1"/>
    <property type="molecule type" value="Genomic_DNA"/>
</dbReference>
<name>A0ABS5PLT8_9FIRM</name>
<feature type="transmembrane region" description="Helical" evidence="5">
    <location>
        <begin position="14"/>
        <end position="32"/>
    </location>
</feature>
<dbReference type="InterPro" id="IPR010920">
    <property type="entry name" value="LSM_dom_sf"/>
</dbReference>
<evidence type="ECO:0000313" key="8">
    <source>
        <dbReference type="Proteomes" id="UP000746471"/>
    </source>
</evidence>
<dbReference type="SUPFAM" id="SSF50182">
    <property type="entry name" value="Sm-like ribonucleoproteins"/>
    <property type="match status" value="1"/>
</dbReference>
<accession>A0ABS5PLT8</accession>
<dbReference type="PANTHER" id="PTHR30221:SF1">
    <property type="entry name" value="SMALL-CONDUCTANCE MECHANOSENSITIVE CHANNEL"/>
    <property type="match status" value="1"/>
</dbReference>
<evidence type="ECO:0000256" key="5">
    <source>
        <dbReference type="SAM" id="Phobius"/>
    </source>
</evidence>
<dbReference type="InterPro" id="IPR023408">
    <property type="entry name" value="MscS_beta-dom_sf"/>
</dbReference>
<evidence type="ECO:0000256" key="4">
    <source>
        <dbReference type="ARBA" id="ARBA00023136"/>
    </source>
</evidence>